<sequence length="56" mass="6442">MSTTALYSDSPNYFTDIFSSPLEESRTKTMIIDRDPAIFTDIVKHLQGYIITPRDE</sequence>
<proteinExistence type="predicted"/>
<comment type="caution">
    <text evidence="1">The sequence shown here is derived from an EMBL/GenBank/DDBJ whole genome shotgun (WGS) entry which is preliminary data.</text>
</comment>
<gene>
    <name evidence="1" type="ORF">RPERSI_LOCUS25491</name>
</gene>
<organism evidence="1 2">
    <name type="scientific">Racocetra persica</name>
    <dbReference type="NCBI Taxonomy" id="160502"/>
    <lineage>
        <taxon>Eukaryota</taxon>
        <taxon>Fungi</taxon>
        <taxon>Fungi incertae sedis</taxon>
        <taxon>Mucoromycota</taxon>
        <taxon>Glomeromycotina</taxon>
        <taxon>Glomeromycetes</taxon>
        <taxon>Diversisporales</taxon>
        <taxon>Gigasporaceae</taxon>
        <taxon>Racocetra</taxon>
    </lineage>
</organism>
<reference evidence="1" key="1">
    <citation type="submission" date="2021-06" db="EMBL/GenBank/DDBJ databases">
        <authorList>
            <person name="Kallberg Y."/>
            <person name="Tangrot J."/>
            <person name="Rosling A."/>
        </authorList>
    </citation>
    <scope>NUCLEOTIDE SEQUENCE</scope>
    <source>
        <strain evidence="1">MA461A</strain>
    </source>
</reference>
<evidence type="ECO:0000313" key="2">
    <source>
        <dbReference type="Proteomes" id="UP000789920"/>
    </source>
</evidence>
<keyword evidence="2" id="KW-1185">Reference proteome</keyword>
<feature type="non-terminal residue" evidence="1">
    <location>
        <position position="56"/>
    </location>
</feature>
<accession>A0ACA9S400</accession>
<dbReference type="EMBL" id="CAJVQC010084400">
    <property type="protein sequence ID" value="CAG8821055.1"/>
    <property type="molecule type" value="Genomic_DNA"/>
</dbReference>
<protein>
    <submittedName>
        <fullName evidence="1">2477_t:CDS:1</fullName>
    </submittedName>
</protein>
<name>A0ACA9S400_9GLOM</name>
<evidence type="ECO:0000313" key="1">
    <source>
        <dbReference type="EMBL" id="CAG8821055.1"/>
    </source>
</evidence>
<dbReference type="Proteomes" id="UP000789920">
    <property type="component" value="Unassembled WGS sequence"/>
</dbReference>